<feature type="compositionally biased region" description="Low complexity" evidence="1">
    <location>
        <begin position="71"/>
        <end position="83"/>
    </location>
</feature>
<keyword evidence="3" id="KW-1185">Reference proteome</keyword>
<evidence type="ECO:0000256" key="1">
    <source>
        <dbReference type="SAM" id="MobiDB-lite"/>
    </source>
</evidence>
<sequence length="182" mass="19858">MAATGRTIGPRRAEAQHCGLPHLRGHRVESQNHSLRHTLTCPPSTEAPRGHGATKCFLPPSLGEPQERRTTASPTPAASQPPLSESLCQVRLPRCPETMPTSSQACWDAECSAASGKRIKSLLLHPCPLKADRNMAWRRVCSRAHPSGQGWTAKLPPSQLGSHLCSRQDSQLSSDSTRRIMY</sequence>
<dbReference type="Proteomes" id="UP000558488">
    <property type="component" value="Unassembled WGS sequence"/>
</dbReference>
<evidence type="ECO:0000313" key="3">
    <source>
        <dbReference type="Proteomes" id="UP000558488"/>
    </source>
</evidence>
<accession>A0A7J7UA74</accession>
<comment type="caution">
    <text evidence="2">The sequence shown here is derived from an EMBL/GenBank/DDBJ whole genome shotgun (WGS) entry which is preliminary data.</text>
</comment>
<feature type="region of interest" description="Disordered" evidence="1">
    <location>
        <begin position="39"/>
        <end position="83"/>
    </location>
</feature>
<gene>
    <name evidence="2" type="ORF">mPipKuh1_009132</name>
</gene>
<reference evidence="2 3" key="1">
    <citation type="journal article" date="2020" name="Nature">
        <title>Six reference-quality genomes reveal evolution of bat adaptations.</title>
        <authorList>
            <person name="Jebb D."/>
            <person name="Huang Z."/>
            <person name="Pippel M."/>
            <person name="Hughes G.M."/>
            <person name="Lavrichenko K."/>
            <person name="Devanna P."/>
            <person name="Winkler S."/>
            <person name="Jermiin L.S."/>
            <person name="Skirmuntt E.C."/>
            <person name="Katzourakis A."/>
            <person name="Burkitt-Gray L."/>
            <person name="Ray D.A."/>
            <person name="Sullivan K.A.M."/>
            <person name="Roscito J.G."/>
            <person name="Kirilenko B.M."/>
            <person name="Davalos L.M."/>
            <person name="Corthals A.P."/>
            <person name="Power M.L."/>
            <person name="Jones G."/>
            <person name="Ransome R.D."/>
            <person name="Dechmann D.K.N."/>
            <person name="Locatelli A.G."/>
            <person name="Puechmaille S.J."/>
            <person name="Fedrigo O."/>
            <person name="Jarvis E.D."/>
            <person name="Hiller M."/>
            <person name="Vernes S.C."/>
            <person name="Myers E.W."/>
            <person name="Teeling E.C."/>
        </authorList>
    </citation>
    <scope>NUCLEOTIDE SEQUENCE [LARGE SCALE GENOMIC DNA]</scope>
    <source>
        <strain evidence="2">MPipKuh1</strain>
        <tissue evidence="2">Flight muscle</tissue>
    </source>
</reference>
<organism evidence="2 3">
    <name type="scientific">Pipistrellus kuhlii</name>
    <name type="common">Kuhl's pipistrelle</name>
    <dbReference type="NCBI Taxonomy" id="59472"/>
    <lineage>
        <taxon>Eukaryota</taxon>
        <taxon>Metazoa</taxon>
        <taxon>Chordata</taxon>
        <taxon>Craniata</taxon>
        <taxon>Vertebrata</taxon>
        <taxon>Euteleostomi</taxon>
        <taxon>Mammalia</taxon>
        <taxon>Eutheria</taxon>
        <taxon>Laurasiatheria</taxon>
        <taxon>Chiroptera</taxon>
        <taxon>Yangochiroptera</taxon>
        <taxon>Vespertilionidae</taxon>
        <taxon>Pipistrellus</taxon>
    </lineage>
</organism>
<protein>
    <submittedName>
        <fullName evidence="2">Uncharacterized protein</fullName>
    </submittedName>
</protein>
<proteinExistence type="predicted"/>
<dbReference type="AlphaFoldDB" id="A0A7J7UA74"/>
<feature type="compositionally biased region" description="Polar residues" evidence="1">
    <location>
        <begin position="159"/>
        <end position="175"/>
    </location>
</feature>
<dbReference type="EMBL" id="JACAGB010000021">
    <property type="protein sequence ID" value="KAF6309682.1"/>
    <property type="molecule type" value="Genomic_DNA"/>
</dbReference>
<name>A0A7J7UA74_PIPKU</name>
<evidence type="ECO:0000313" key="2">
    <source>
        <dbReference type="EMBL" id="KAF6309682.1"/>
    </source>
</evidence>
<feature type="region of interest" description="Disordered" evidence="1">
    <location>
        <begin position="158"/>
        <end position="182"/>
    </location>
</feature>